<reference evidence="2" key="1">
    <citation type="submission" date="2009-11" db="EMBL/GenBank/DDBJ databases">
        <authorList>
            <consortium name="The Broad Institute Genome Sequencing Platform"/>
            <person name="Ward D."/>
            <person name="Feldgarden M."/>
            <person name="Earl A."/>
            <person name="Young S.K."/>
            <person name="Zeng Q."/>
            <person name="Koehrsen M."/>
            <person name="Alvarado L."/>
            <person name="Berlin A."/>
            <person name="Bochicchio J."/>
            <person name="Borenstein D."/>
            <person name="Chapman S.B."/>
            <person name="Chen Z."/>
            <person name="Engels R."/>
            <person name="Freedman E."/>
            <person name="Gellesch M."/>
            <person name="Goldberg J."/>
            <person name="Griggs A."/>
            <person name="Gujja S."/>
            <person name="Heilman E."/>
            <person name="Heiman D."/>
            <person name="Hepburn T."/>
            <person name="Howarth C."/>
            <person name="Jen D."/>
            <person name="Larson L."/>
            <person name="Lewis B."/>
            <person name="Mehta T."/>
            <person name="Park D."/>
            <person name="Pearson M."/>
            <person name="Roberts A."/>
            <person name="Saif S."/>
            <person name="Shea T."/>
            <person name="Shenoy N."/>
            <person name="Sisk P."/>
            <person name="Stolte C."/>
            <person name="Sykes S."/>
            <person name="Thomson T."/>
            <person name="Walk T."/>
            <person name="White J."/>
            <person name="Yandava C."/>
            <person name="Izard J."/>
            <person name="Baranova O.V."/>
            <person name="Blanton J.M."/>
            <person name="Tanner A.C."/>
            <person name="Dewhirst F.E."/>
            <person name="Haas B."/>
            <person name="Nusbaum C."/>
            <person name="Birren B."/>
        </authorList>
    </citation>
    <scope>NUCLEOTIDE SEQUENCE [LARGE SCALE GENOMIC DNA]</scope>
    <source>
        <strain evidence="2">1-1 BBBD Race 1</strain>
    </source>
</reference>
<reference evidence="3" key="4">
    <citation type="submission" date="2025-05" db="UniProtKB">
        <authorList>
            <consortium name="EnsemblFungi"/>
        </authorList>
    </citation>
    <scope>IDENTIFICATION</scope>
    <source>
        <strain evidence="3">isolate 1-1 / race 1 (BBBD)</strain>
    </source>
</reference>
<keyword evidence="1" id="KW-0812">Transmembrane</keyword>
<evidence type="ECO:0000313" key="3">
    <source>
        <dbReference type="EnsemblFungi" id="PTTG_26930-t43_1-p1"/>
    </source>
</evidence>
<evidence type="ECO:0000313" key="2">
    <source>
        <dbReference type="EMBL" id="OAV94578.1"/>
    </source>
</evidence>
<feature type="transmembrane region" description="Helical" evidence="1">
    <location>
        <begin position="33"/>
        <end position="54"/>
    </location>
</feature>
<evidence type="ECO:0000313" key="4">
    <source>
        <dbReference type="Proteomes" id="UP000005240"/>
    </source>
</evidence>
<dbReference type="Proteomes" id="UP000005240">
    <property type="component" value="Unassembled WGS sequence"/>
</dbReference>
<dbReference type="VEuPathDB" id="FungiDB:PTTG_26930"/>
<name>A0A180GQ73_PUCT1</name>
<dbReference type="EnsemblFungi" id="PTTG_26930-t43_1">
    <property type="protein sequence ID" value="PTTG_26930-t43_1-p1"/>
    <property type="gene ID" value="PTTG_26930"/>
</dbReference>
<keyword evidence="1" id="KW-1133">Transmembrane helix</keyword>
<dbReference type="EMBL" id="ADAS02000038">
    <property type="protein sequence ID" value="OAV94578.1"/>
    <property type="molecule type" value="Genomic_DNA"/>
</dbReference>
<gene>
    <name evidence="2" type="ORF">PTTG_26930</name>
</gene>
<dbReference type="OrthoDB" id="2507302at2759"/>
<sequence>MSSSSDNQQAINWGIPLDSSGQPLDDHNNTSTIITAATTVSLILLGLALIFTVLKVTTWMRTQSEYSRLRAVKARVAYLEHLELSKPNQQLPRTQNSLGTPLPDSIATPVHRNLQVANQETKKLRNLFDIEEYEGTPA</sequence>
<protein>
    <submittedName>
        <fullName evidence="2 3">Uncharacterized protein</fullName>
    </submittedName>
</protein>
<keyword evidence="1" id="KW-0472">Membrane</keyword>
<reference evidence="2" key="2">
    <citation type="submission" date="2016-05" db="EMBL/GenBank/DDBJ databases">
        <title>Comparative analysis highlights variable genome content of wheat rusts and divergence of the mating loci.</title>
        <authorList>
            <person name="Cuomo C.A."/>
            <person name="Bakkeren G."/>
            <person name="Szabo L."/>
            <person name="Khalil H."/>
            <person name="Joly D."/>
            <person name="Goldberg J."/>
            <person name="Young S."/>
            <person name="Zeng Q."/>
            <person name="Fellers J."/>
        </authorList>
    </citation>
    <scope>NUCLEOTIDE SEQUENCE [LARGE SCALE GENOMIC DNA]</scope>
    <source>
        <strain evidence="2">1-1 BBBD Race 1</strain>
    </source>
</reference>
<organism evidence="2">
    <name type="scientific">Puccinia triticina (isolate 1-1 / race 1 (BBBD))</name>
    <name type="common">Brown leaf rust fungus</name>
    <dbReference type="NCBI Taxonomy" id="630390"/>
    <lineage>
        <taxon>Eukaryota</taxon>
        <taxon>Fungi</taxon>
        <taxon>Dikarya</taxon>
        <taxon>Basidiomycota</taxon>
        <taxon>Pucciniomycotina</taxon>
        <taxon>Pucciniomycetes</taxon>
        <taxon>Pucciniales</taxon>
        <taxon>Pucciniaceae</taxon>
        <taxon>Puccinia</taxon>
    </lineage>
</organism>
<keyword evidence="4" id="KW-1185">Reference proteome</keyword>
<proteinExistence type="predicted"/>
<dbReference type="AlphaFoldDB" id="A0A180GQ73"/>
<accession>A0A180GQ73</accession>
<reference evidence="3 4" key="3">
    <citation type="journal article" date="2017" name="G3 (Bethesda)">
        <title>Comparative analysis highlights variable genome content of wheat rusts and divergence of the mating loci.</title>
        <authorList>
            <person name="Cuomo C.A."/>
            <person name="Bakkeren G."/>
            <person name="Khalil H.B."/>
            <person name="Panwar V."/>
            <person name="Joly D."/>
            <person name="Linning R."/>
            <person name="Sakthikumar S."/>
            <person name="Song X."/>
            <person name="Adiconis X."/>
            <person name="Fan L."/>
            <person name="Goldberg J.M."/>
            <person name="Levin J.Z."/>
            <person name="Young S."/>
            <person name="Zeng Q."/>
            <person name="Anikster Y."/>
            <person name="Bruce M."/>
            <person name="Wang M."/>
            <person name="Yin C."/>
            <person name="McCallum B."/>
            <person name="Szabo L.J."/>
            <person name="Hulbert S."/>
            <person name="Chen X."/>
            <person name="Fellers J.P."/>
        </authorList>
    </citation>
    <scope>NUCLEOTIDE SEQUENCE</scope>
    <source>
        <strain evidence="4">Isolate 1-1 / race 1 (BBBD)</strain>
        <strain evidence="3">isolate 1-1 / race 1 (BBBD)</strain>
    </source>
</reference>
<evidence type="ECO:0000256" key="1">
    <source>
        <dbReference type="SAM" id="Phobius"/>
    </source>
</evidence>